<sequence>MSGSNEPSLSTINQWEEAGAAAVSAIGKYLDLCISLGPDSQKDGTPPKALATRIDSALRTLHIELAQQVDESRSILAQTRNHILSSISYFPGGVLSQIFTYVIFDPADPFNPVPMEESLVSIYRSLHNLLGVCSSWRDVALTQSSFWSIVPLAPYSRFSSRRCKPLLSTRLSLERCRNRDLYLAAIVPKPKVDVDLSKHTSQFRSINVMAESNQAIGQVMSHFLKPGSLSRVSDLSICLEWDRPLDQLPPPHHYLFPLDSPEQQSFEGLMKPLSVLRLSGVPVNWNRPVFDRLVELELHKLTLGYDWTLHQFLTCLSSATELRSLKLISVVTFRDYSSKKTTISLPKLQTLLAQDLYFTTLKKLLKTIKSRSHRLTLHLTRKAYEYVVSDEEESGVRDAFPGDLTALVGRVAVNTLLLHGDGDDPWPWMSYDDMAYLLRAMPELETLRTHSWEYYPISCTMIQQSHIDGKSVFPCLKHISFSQVKIWDVPAFKDMVASYADSLESMELSGEVELSGGAEPVYRTLNGEEPIVFWLEENVPNFRFTGNCETLAEFRPLPRWQLW</sequence>
<protein>
    <recommendedName>
        <fullName evidence="3">F-box domain-containing protein</fullName>
    </recommendedName>
</protein>
<proteinExistence type="predicted"/>
<organism evidence="1 2">
    <name type="scientific">Rhizoctonia solani</name>
    <dbReference type="NCBI Taxonomy" id="456999"/>
    <lineage>
        <taxon>Eukaryota</taxon>
        <taxon>Fungi</taxon>
        <taxon>Dikarya</taxon>
        <taxon>Basidiomycota</taxon>
        <taxon>Agaricomycotina</taxon>
        <taxon>Agaricomycetes</taxon>
        <taxon>Cantharellales</taxon>
        <taxon>Ceratobasidiaceae</taxon>
        <taxon>Rhizoctonia</taxon>
    </lineage>
</organism>
<accession>A0A8H3GFZ5</accession>
<gene>
    <name evidence="1" type="ORF">RDB_LOCUS118640</name>
</gene>
<evidence type="ECO:0000313" key="2">
    <source>
        <dbReference type="Proteomes" id="UP000663841"/>
    </source>
</evidence>
<dbReference type="EMBL" id="CAJMWW010000124">
    <property type="protein sequence ID" value="CAE6448130.1"/>
    <property type="molecule type" value="Genomic_DNA"/>
</dbReference>
<evidence type="ECO:0008006" key="3">
    <source>
        <dbReference type="Google" id="ProtNLM"/>
    </source>
</evidence>
<comment type="caution">
    <text evidence="1">The sequence shown here is derived from an EMBL/GenBank/DDBJ whole genome shotgun (WGS) entry which is preliminary data.</text>
</comment>
<dbReference type="AlphaFoldDB" id="A0A8H3GFZ5"/>
<dbReference type="Proteomes" id="UP000663841">
    <property type="component" value="Unassembled WGS sequence"/>
</dbReference>
<name>A0A8H3GFZ5_9AGAM</name>
<evidence type="ECO:0000313" key="1">
    <source>
        <dbReference type="EMBL" id="CAE6448130.1"/>
    </source>
</evidence>
<reference evidence="1" key="1">
    <citation type="submission" date="2021-01" db="EMBL/GenBank/DDBJ databases">
        <authorList>
            <person name="Kaushik A."/>
        </authorList>
    </citation>
    <scope>NUCLEOTIDE SEQUENCE</scope>
    <source>
        <strain evidence="1">AG3-T5</strain>
    </source>
</reference>